<keyword evidence="2" id="KW-1185">Reference proteome</keyword>
<dbReference type="AlphaFoldDB" id="A0A3R7DBR5"/>
<name>A0A3R7DBR5_CLOSI</name>
<dbReference type="EMBL" id="NIRI02000042">
    <property type="protein sequence ID" value="KAG5448038.1"/>
    <property type="molecule type" value="Genomic_DNA"/>
</dbReference>
<dbReference type="InParanoid" id="A0A3R7DBR5"/>
<sequence>MHFANYAHLQLKNIMNDRFRWIRLVTRQNQIGVQMSALCKYVTNITGVKKLNSISPFDIYTHLQINMVFTGDPSEWCSSTECAAQRPPHVSTGTMFEISQYIFIKETTHKVAENSPTARDRFRSSWCSLDRHSPRVPVNRMFCLVQIARSSSNQTSCTYTRVLTEEILEKL</sequence>
<gene>
    <name evidence="1" type="ORF">CSKR_106593</name>
</gene>
<dbReference type="Proteomes" id="UP000286415">
    <property type="component" value="Unassembled WGS sequence"/>
</dbReference>
<evidence type="ECO:0000313" key="2">
    <source>
        <dbReference type="Proteomes" id="UP000286415"/>
    </source>
</evidence>
<reference evidence="1 2" key="1">
    <citation type="journal article" date="2018" name="Biotechnol. Adv.">
        <title>Improved genomic resources and new bioinformatic workflow for the carcinogenic parasite Clonorchis sinensis: Biotechnological implications.</title>
        <authorList>
            <person name="Wang D."/>
            <person name="Korhonen P.K."/>
            <person name="Gasser R.B."/>
            <person name="Young N.D."/>
        </authorList>
    </citation>
    <scope>NUCLEOTIDE SEQUENCE [LARGE SCALE GENOMIC DNA]</scope>
    <source>
        <strain evidence="1">Cs-k2</strain>
    </source>
</reference>
<evidence type="ECO:0000313" key="1">
    <source>
        <dbReference type="EMBL" id="KAG5448038.1"/>
    </source>
</evidence>
<reference evidence="1 2" key="2">
    <citation type="journal article" date="2021" name="Genomics">
        <title>High-quality reference genome for Clonorchis sinensis.</title>
        <authorList>
            <person name="Young N.D."/>
            <person name="Stroehlein A.J."/>
            <person name="Kinkar L."/>
            <person name="Wang T."/>
            <person name="Sohn W.M."/>
            <person name="Chang B.C.H."/>
            <person name="Kaur P."/>
            <person name="Weisz D."/>
            <person name="Dudchenko O."/>
            <person name="Aiden E.L."/>
            <person name="Korhonen P.K."/>
            <person name="Gasser R.B."/>
        </authorList>
    </citation>
    <scope>NUCLEOTIDE SEQUENCE [LARGE SCALE GENOMIC DNA]</scope>
    <source>
        <strain evidence="1">Cs-k2</strain>
    </source>
</reference>
<protein>
    <submittedName>
        <fullName evidence="1">Uncharacterized protein</fullName>
    </submittedName>
</protein>
<comment type="caution">
    <text evidence="1">The sequence shown here is derived from an EMBL/GenBank/DDBJ whole genome shotgun (WGS) entry which is preliminary data.</text>
</comment>
<accession>A0A3R7DBR5</accession>
<organism evidence="1 2">
    <name type="scientific">Clonorchis sinensis</name>
    <name type="common">Chinese liver fluke</name>
    <dbReference type="NCBI Taxonomy" id="79923"/>
    <lineage>
        <taxon>Eukaryota</taxon>
        <taxon>Metazoa</taxon>
        <taxon>Spiralia</taxon>
        <taxon>Lophotrochozoa</taxon>
        <taxon>Platyhelminthes</taxon>
        <taxon>Trematoda</taxon>
        <taxon>Digenea</taxon>
        <taxon>Opisthorchiida</taxon>
        <taxon>Opisthorchiata</taxon>
        <taxon>Opisthorchiidae</taxon>
        <taxon>Clonorchis</taxon>
    </lineage>
</organism>
<proteinExistence type="predicted"/>